<dbReference type="Proteomes" id="UP000295418">
    <property type="component" value="Unassembled WGS sequence"/>
</dbReference>
<dbReference type="PANTHER" id="PTHR10000">
    <property type="entry name" value="PHOSPHOSERINE PHOSPHATASE"/>
    <property type="match status" value="1"/>
</dbReference>
<dbReference type="NCBIfam" id="TIGR01484">
    <property type="entry name" value="HAD-SF-IIB"/>
    <property type="match status" value="1"/>
</dbReference>
<dbReference type="EMBL" id="SKFG01000002">
    <property type="protein sequence ID" value="TCZ80059.1"/>
    <property type="molecule type" value="Genomic_DNA"/>
</dbReference>
<dbReference type="GO" id="GO:0000287">
    <property type="term" value="F:magnesium ion binding"/>
    <property type="evidence" value="ECO:0007669"/>
    <property type="project" value="TreeGrafter"/>
</dbReference>
<protein>
    <submittedName>
        <fullName evidence="1">HAD family phosphatase</fullName>
    </submittedName>
</protein>
<dbReference type="GO" id="GO:0016791">
    <property type="term" value="F:phosphatase activity"/>
    <property type="evidence" value="ECO:0007669"/>
    <property type="project" value="TreeGrafter"/>
</dbReference>
<accession>A0A4R4EJC6</accession>
<dbReference type="InterPro" id="IPR006379">
    <property type="entry name" value="HAD-SF_hydro_IIB"/>
</dbReference>
<dbReference type="Gene3D" id="3.40.50.1000">
    <property type="entry name" value="HAD superfamily/HAD-like"/>
    <property type="match status" value="1"/>
</dbReference>
<dbReference type="GO" id="GO:0005829">
    <property type="term" value="C:cytosol"/>
    <property type="evidence" value="ECO:0007669"/>
    <property type="project" value="TreeGrafter"/>
</dbReference>
<dbReference type="RefSeq" id="WP_132416706.1">
    <property type="nucleotide sequence ID" value="NZ_SKFG01000002.1"/>
</dbReference>
<dbReference type="SFLD" id="SFLDS00003">
    <property type="entry name" value="Haloacid_Dehalogenase"/>
    <property type="match status" value="1"/>
</dbReference>
<dbReference type="Pfam" id="PF08282">
    <property type="entry name" value="Hydrolase_3"/>
    <property type="match status" value="1"/>
</dbReference>
<evidence type="ECO:0000313" key="1">
    <source>
        <dbReference type="EMBL" id="TCZ80059.1"/>
    </source>
</evidence>
<dbReference type="SUPFAM" id="SSF56784">
    <property type="entry name" value="HAD-like"/>
    <property type="match status" value="1"/>
</dbReference>
<dbReference type="InterPro" id="IPR000150">
    <property type="entry name" value="Cof"/>
</dbReference>
<comment type="caution">
    <text evidence="1">The sequence shown here is derived from an EMBL/GenBank/DDBJ whole genome shotgun (WGS) entry which is preliminary data.</text>
</comment>
<proteinExistence type="predicted"/>
<dbReference type="Gene3D" id="3.30.1240.10">
    <property type="match status" value="1"/>
</dbReference>
<gene>
    <name evidence="1" type="ORF">E0485_04170</name>
</gene>
<evidence type="ECO:0000313" key="2">
    <source>
        <dbReference type="Proteomes" id="UP000295418"/>
    </source>
</evidence>
<sequence length="277" mass="32244">MMKLYVSDLDGTLLRNNASLSEFTRENLNLLIDNGMHFTVASARSIVAIQRILGQVNFRLPVIEFNGSFITDYHTGEHQVINSIDPSLVIELFLLLDRHHLGYTVSSFDGQQDRLYYSEILNEGLDWYYQDRIRAGDKRLTYRRNLRSIINEEIVSFTIIDRQEALQDVYHELHQRYANEIEIYLYENYYTKDWYWLTLHQKKATKDQAIKQIMDQYGFKPEELTVFGDEMNDYPMFKLAAHAVAVGNAVEGLKEAATSVIGTNEEDSVVKYLMGEK</sequence>
<organism evidence="1 2">
    <name type="scientific">Paenibacillus albiflavus</name>
    <dbReference type="NCBI Taxonomy" id="2545760"/>
    <lineage>
        <taxon>Bacteria</taxon>
        <taxon>Bacillati</taxon>
        <taxon>Bacillota</taxon>
        <taxon>Bacilli</taxon>
        <taxon>Bacillales</taxon>
        <taxon>Paenibacillaceae</taxon>
        <taxon>Paenibacillus</taxon>
    </lineage>
</organism>
<keyword evidence="2" id="KW-1185">Reference proteome</keyword>
<name>A0A4R4EJC6_9BACL</name>
<dbReference type="PANTHER" id="PTHR10000:SF8">
    <property type="entry name" value="HAD SUPERFAMILY HYDROLASE-LIKE, TYPE 3"/>
    <property type="match status" value="1"/>
</dbReference>
<dbReference type="OrthoDB" id="9806027at2"/>
<dbReference type="InterPro" id="IPR023214">
    <property type="entry name" value="HAD_sf"/>
</dbReference>
<reference evidence="1 2" key="1">
    <citation type="submission" date="2019-03" db="EMBL/GenBank/DDBJ databases">
        <authorList>
            <person name="Kim M.K.M."/>
        </authorList>
    </citation>
    <scope>NUCLEOTIDE SEQUENCE [LARGE SCALE GENOMIC DNA]</scope>
    <source>
        <strain evidence="1 2">18JY21-1</strain>
    </source>
</reference>
<dbReference type="InterPro" id="IPR036412">
    <property type="entry name" value="HAD-like_sf"/>
</dbReference>
<dbReference type="AlphaFoldDB" id="A0A4R4EJC6"/>
<dbReference type="NCBIfam" id="TIGR00099">
    <property type="entry name" value="Cof-subfamily"/>
    <property type="match status" value="1"/>
</dbReference>
<dbReference type="SFLD" id="SFLDG01140">
    <property type="entry name" value="C2.B:_Phosphomannomutase_and_P"/>
    <property type="match status" value="1"/>
</dbReference>